<dbReference type="AlphaFoldDB" id="K2J0Y3"/>
<reference evidence="3 4" key="1">
    <citation type="journal article" date="2012" name="J. Bacteriol.">
        <title>Genome Sequence of Oceanibaculum indicum Type Strain P24.</title>
        <authorList>
            <person name="Lai Q."/>
            <person name="Shao Z."/>
        </authorList>
    </citation>
    <scope>NUCLEOTIDE SEQUENCE [LARGE SCALE GENOMIC DNA]</scope>
    <source>
        <strain evidence="3 4">P24</strain>
    </source>
</reference>
<dbReference type="RefSeq" id="WP_008946045.1">
    <property type="nucleotide sequence ID" value="NZ_AMRL01000034.1"/>
</dbReference>
<dbReference type="InterPro" id="IPR003615">
    <property type="entry name" value="HNH_nuc"/>
</dbReference>
<dbReference type="GO" id="GO:0008270">
    <property type="term" value="F:zinc ion binding"/>
    <property type="evidence" value="ECO:0007669"/>
    <property type="project" value="InterPro"/>
</dbReference>
<dbReference type="GO" id="GO:0004519">
    <property type="term" value="F:endonuclease activity"/>
    <property type="evidence" value="ECO:0007669"/>
    <property type="project" value="UniProtKB-KW"/>
</dbReference>
<organism evidence="3 4">
    <name type="scientific">Oceanibaculum indicum P24</name>
    <dbReference type="NCBI Taxonomy" id="1207063"/>
    <lineage>
        <taxon>Bacteria</taxon>
        <taxon>Pseudomonadati</taxon>
        <taxon>Pseudomonadota</taxon>
        <taxon>Alphaproteobacteria</taxon>
        <taxon>Rhodospirillales</taxon>
        <taxon>Oceanibaculaceae</taxon>
        <taxon>Oceanibaculum</taxon>
    </lineage>
</organism>
<evidence type="ECO:0000313" key="4">
    <source>
        <dbReference type="Proteomes" id="UP000006746"/>
    </source>
</evidence>
<feature type="domain" description="HNH nuclease" evidence="2">
    <location>
        <begin position="54"/>
        <end position="105"/>
    </location>
</feature>
<dbReference type="Gene3D" id="1.10.30.50">
    <property type="match status" value="1"/>
</dbReference>
<sequence length="122" mass="13360">MGWSPPKPCARPGCGALVQSGRWCPAHKPAPRPTAPKPYDAEKRRPYKTAAWLRFRKWFLTQHPVCCTPGCGQPATEVDHIISLDDGGAHLSTSNSQALCKPCHSRKTARQDGGFGRRKGRG</sequence>
<dbReference type="STRING" id="1207063.P24_17217"/>
<accession>K2J0Y3</accession>
<keyword evidence="3" id="KW-0255">Endonuclease</keyword>
<keyword evidence="3" id="KW-0378">Hydrolase</keyword>
<proteinExistence type="predicted"/>
<dbReference type="Pfam" id="PF01844">
    <property type="entry name" value="HNH"/>
    <property type="match status" value="1"/>
</dbReference>
<name>K2J0Y3_9PROT</name>
<evidence type="ECO:0000259" key="2">
    <source>
        <dbReference type="SMART" id="SM00507"/>
    </source>
</evidence>
<dbReference type="SMART" id="SM00507">
    <property type="entry name" value="HNHc"/>
    <property type="match status" value="1"/>
</dbReference>
<dbReference type="Proteomes" id="UP000006746">
    <property type="component" value="Unassembled WGS sequence"/>
</dbReference>
<evidence type="ECO:0000313" key="3">
    <source>
        <dbReference type="EMBL" id="EKE68703.1"/>
    </source>
</evidence>
<dbReference type="EMBL" id="AMRL01000034">
    <property type="protein sequence ID" value="EKE68703.1"/>
    <property type="molecule type" value="Genomic_DNA"/>
</dbReference>
<dbReference type="InterPro" id="IPR002711">
    <property type="entry name" value="HNH"/>
</dbReference>
<gene>
    <name evidence="3" type="ORF">P24_17217</name>
</gene>
<keyword evidence="3" id="KW-0540">Nuclease</keyword>
<feature type="region of interest" description="Disordered" evidence="1">
    <location>
        <begin position="103"/>
        <end position="122"/>
    </location>
</feature>
<dbReference type="CDD" id="cd00085">
    <property type="entry name" value="HNHc"/>
    <property type="match status" value="1"/>
</dbReference>
<keyword evidence="4" id="KW-1185">Reference proteome</keyword>
<protein>
    <submittedName>
        <fullName evidence="3">Restriction endonuclease</fullName>
    </submittedName>
</protein>
<dbReference type="GO" id="GO:0003676">
    <property type="term" value="F:nucleic acid binding"/>
    <property type="evidence" value="ECO:0007669"/>
    <property type="project" value="InterPro"/>
</dbReference>
<dbReference type="eggNOG" id="COG1403">
    <property type="taxonomic scope" value="Bacteria"/>
</dbReference>
<comment type="caution">
    <text evidence="3">The sequence shown here is derived from an EMBL/GenBank/DDBJ whole genome shotgun (WGS) entry which is preliminary data.</text>
</comment>
<evidence type="ECO:0000256" key="1">
    <source>
        <dbReference type="SAM" id="MobiDB-lite"/>
    </source>
</evidence>